<dbReference type="Proteomes" id="UP000241868">
    <property type="component" value="Unassembled WGS sequence"/>
</dbReference>
<dbReference type="AlphaFoldDB" id="A0A2P7U117"/>
<dbReference type="InterPro" id="IPR013766">
    <property type="entry name" value="Thioredoxin_domain"/>
</dbReference>
<dbReference type="SUPFAM" id="SSF52833">
    <property type="entry name" value="Thioredoxin-like"/>
    <property type="match status" value="1"/>
</dbReference>
<evidence type="ECO:0000256" key="4">
    <source>
        <dbReference type="PIRSR" id="PIRSR603782-2"/>
    </source>
</evidence>
<name>A0A2P7U117_9NEIS</name>
<dbReference type="PROSITE" id="PS51352">
    <property type="entry name" value="THIOREDOXIN_2"/>
    <property type="match status" value="1"/>
</dbReference>
<keyword evidence="4" id="KW-1015">Disulfide bond</keyword>
<feature type="binding site" evidence="3">
    <location>
        <position position="100"/>
    </location>
    <ligand>
        <name>Cu cation</name>
        <dbReference type="ChEBI" id="CHEBI:23378"/>
    </ligand>
</feature>
<feature type="binding site" evidence="3">
    <location>
        <position position="187"/>
    </location>
    <ligand>
        <name>Cu cation</name>
        <dbReference type="ChEBI" id="CHEBI:23378"/>
    </ligand>
</feature>
<sequence length="221" mass="23743">MPITTKNFVFSVFALTALAACQPKQEAVPEAPTSATQTTKAAPAQKATVPGQINGTDMRKEDIGGDFEMTDGEGKPFRLSNLKGSVVVLSFGYTHCPDVCPTELLTYSDTLKQLGDDAKNVKVVFASVDPERDTPALIGKYAKQFHPDFIGITATEGQALPVIKQQYRVVSAKVNQKEDNANYLVDHTSGAYLIDKEGEVAIFSPYGTGPEAVAADIRTLL</sequence>
<evidence type="ECO:0000256" key="5">
    <source>
        <dbReference type="SAM" id="MobiDB-lite"/>
    </source>
</evidence>
<keyword evidence="3" id="KW-0479">Metal-binding</keyword>
<evidence type="ECO:0000256" key="3">
    <source>
        <dbReference type="PIRSR" id="PIRSR603782-1"/>
    </source>
</evidence>
<comment type="similarity">
    <text evidence="1">Belongs to the SCO1/2 family.</text>
</comment>
<keyword evidence="6" id="KW-0732">Signal</keyword>
<evidence type="ECO:0000259" key="7">
    <source>
        <dbReference type="PROSITE" id="PS51352"/>
    </source>
</evidence>
<dbReference type="PROSITE" id="PS51257">
    <property type="entry name" value="PROKAR_LIPOPROTEIN"/>
    <property type="match status" value="1"/>
</dbReference>
<keyword evidence="2 3" id="KW-0186">Copper</keyword>
<dbReference type="PANTHER" id="PTHR12151:SF25">
    <property type="entry name" value="LINALOOL DEHYDRATASE_ISOMERASE DOMAIN-CONTAINING PROTEIN"/>
    <property type="match status" value="1"/>
</dbReference>
<evidence type="ECO:0000256" key="2">
    <source>
        <dbReference type="ARBA" id="ARBA00023008"/>
    </source>
</evidence>
<feature type="compositionally biased region" description="Low complexity" evidence="5">
    <location>
        <begin position="31"/>
        <end position="48"/>
    </location>
</feature>
<gene>
    <name evidence="8" type="ORF">C7N83_04795</name>
</gene>
<dbReference type="EMBL" id="PXYY01000020">
    <property type="protein sequence ID" value="PSJ80666.1"/>
    <property type="molecule type" value="Genomic_DNA"/>
</dbReference>
<feature type="region of interest" description="Disordered" evidence="5">
    <location>
        <begin position="29"/>
        <end position="60"/>
    </location>
</feature>
<dbReference type="InterPro" id="IPR003782">
    <property type="entry name" value="SCO1/SenC"/>
</dbReference>
<evidence type="ECO:0000313" key="8">
    <source>
        <dbReference type="EMBL" id="PSJ80666.1"/>
    </source>
</evidence>
<dbReference type="GO" id="GO:0046872">
    <property type="term" value="F:metal ion binding"/>
    <property type="evidence" value="ECO:0007669"/>
    <property type="project" value="UniProtKB-KW"/>
</dbReference>
<dbReference type="FunFam" id="3.40.30.10:FF:000013">
    <property type="entry name" value="Blast:Protein SCO1 homolog, mitochondrial"/>
    <property type="match status" value="1"/>
</dbReference>
<dbReference type="Pfam" id="PF02630">
    <property type="entry name" value="SCO1-SenC"/>
    <property type="match status" value="1"/>
</dbReference>
<protein>
    <submittedName>
        <fullName evidence="8">SCO family protein</fullName>
    </submittedName>
</protein>
<evidence type="ECO:0000256" key="1">
    <source>
        <dbReference type="ARBA" id="ARBA00010996"/>
    </source>
</evidence>
<organism evidence="8 9">
    <name type="scientific">Neisseria iguanae</name>
    <dbReference type="NCBI Taxonomy" id="90242"/>
    <lineage>
        <taxon>Bacteria</taxon>
        <taxon>Pseudomonadati</taxon>
        <taxon>Pseudomonadota</taxon>
        <taxon>Betaproteobacteria</taxon>
        <taxon>Neisseriales</taxon>
        <taxon>Neisseriaceae</taxon>
        <taxon>Neisseria</taxon>
    </lineage>
</organism>
<accession>A0A2P7U117</accession>
<feature type="chain" id="PRO_5015199057" evidence="6">
    <location>
        <begin position="20"/>
        <end position="221"/>
    </location>
</feature>
<dbReference type="Gene3D" id="3.40.30.10">
    <property type="entry name" value="Glutaredoxin"/>
    <property type="match status" value="1"/>
</dbReference>
<dbReference type="PANTHER" id="PTHR12151">
    <property type="entry name" value="ELECTRON TRANSPORT PROTIN SCO1/SENC FAMILY MEMBER"/>
    <property type="match status" value="1"/>
</dbReference>
<feature type="binding site" evidence="3">
    <location>
        <position position="96"/>
    </location>
    <ligand>
        <name>Cu cation</name>
        <dbReference type="ChEBI" id="CHEBI:23378"/>
    </ligand>
</feature>
<comment type="caution">
    <text evidence="8">The sequence shown here is derived from an EMBL/GenBank/DDBJ whole genome shotgun (WGS) entry which is preliminary data.</text>
</comment>
<feature type="domain" description="Thioredoxin" evidence="7">
    <location>
        <begin position="58"/>
        <end position="221"/>
    </location>
</feature>
<dbReference type="OrthoDB" id="9790194at2"/>
<dbReference type="CDD" id="cd02968">
    <property type="entry name" value="SCO"/>
    <property type="match status" value="1"/>
</dbReference>
<dbReference type="InterPro" id="IPR036249">
    <property type="entry name" value="Thioredoxin-like_sf"/>
</dbReference>
<dbReference type="RefSeq" id="WP_106741021.1">
    <property type="nucleotide sequence ID" value="NZ_PXYY01000020.1"/>
</dbReference>
<evidence type="ECO:0000313" key="9">
    <source>
        <dbReference type="Proteomes" id="UP000241868"/>
    </source>
</evidence>
<keyword evidence="9" id="KW-1185">Reference proteome</keyword>
<evidence type="ECO:0000256" key="6">
    <source>
        <dbReference type="SAM" id="SignalP"/>
    </source>
</evidence>
<reference evidence="8 9" key="1">
    <citation type="submission" date="2018-03" db="EMBL/GenBank/DDBJ databases">
        <title>Neisseria weixii sp. nov., isolated from the intestinal contents of Tibetan Plateau pika (Ochotona curzoniae) in Yushu, Qinghai Province, China.</title>
        <authorList>
            <person name="Gui Z."/>
        </authorList>
    </citation>
    <scope>NUCLEOTIDE SEQUENCE [LARGE SCALE GENOMIC DNA]</scope>
    <source>
        <strain evidence="8 9">ATCC 51483</strain>
    </source>
</reference>
<feature type="disulfide bond" description="Redox-active" evidence="4">
    <location>
        <begin position="96"/>
        <end position="100"/>
    </location>
</feature>
<proteinExistence type="inferred from homology"/>
<feature type="signal peptide" evidence="6">
    <location>
        <begin position="1"/>
        <end position="19"/>
    </location>
</feature>